<protein>
    <submittedName>
        <fullName evidence="1">Uncharacterized protein</fullName>
    </submittedName>
</protein>
<dbReference type="Proteomes" id="UP000006727">
    <property type="component" value="Chromosome 11"/>
</dbReference>
<sequence>TLSSRTQVLGRSAANIEWFTFTSVLDDLILQRIARHERDDPLELRLRWGIQCNAVESDIKAELTEGEVLPDQLRVN</sequence>
<name>A0A7I3ZJZ8_PHYPA</name>
<proteinExistence type="predicted"/>
<evidence type="ECO:0000313" key="2">
    <source>
        <dbReference type="Proteomes" id="UP000006727"/>
    </source>
</evidence>
<dbReference type="EMBL" id="ABEU02000011">
    <property type="status" value="NOT_ANNOTATED_CDS"/>
    <property type="molecule type" value="Genomic_DNA"/>
</dbReference>
<keyword evidence="2" id="KW-1185">Reference proteome</keyword>
<reference evidence="1 2" key="2">
    <citation type="journal article" date="2018" name="Plant J.">
        <title>The Physcomitrella patens chromosome-scale assembly reveals moss genome structure and evolution.</title>
        <authorList>
            <person name="Lang D."/>
            <person name="Ullrich K.K."/>
            <person name="Murat F."/>
            <person name="Fuchs J."/>
            <person name="Jenkins J."/>
            <person name="Haas F.B."/>
            <person name="Piednoel M."/>
            <person name="Gundlach H."/>
            <person name="Van Bel M."/>
            <person name="Meyberg R."/>
            <person name="Vives C."/>
            <person name="Morata J."/>
            <person name="Symeonidi A."/>
            <person name="Hiss M."/>
            <person name="Muchero W."/>
            <person name="Kamisugi Y."/>
            <person name="Saleh O."/>
            <person name="Blanc G."/>
            <person name="Decker E.L."/>
            <person name="van Gessel N."/>
            <person name="Grimwood J."/>
            <person name="Hayes R.D."/>
            <person name="Graham S.W."/>
            <person name="Gunter L.E."/>
            <person name="McDaniel S.F."/>
            <person name="Hoernstein S.N.W."/>
            <person name="Larsson A."/>
            <person name="Li F.W."/>
            <person name="Perroud P.F."/>
            <person name="Phillips J."/>
            <person name="Ranjan P."/>
            <person name="Rokshar D.S."/>
            <person name="Rothfels C.J."/>
            <person name="Schneider L."/>
            <person name="Shu S."/>
            <person name="Stevenson D.W."/>
            <person name="Thummler F."/>
            <person name="Tillich M."/>
            <person name="Villarreal Aguilar J.C."/>
            <person name="Widiez T."/>
            <person name="Wong G.K."/>
            <person name="Wymore A."/>
            <person name="Zhang Y."/>
            <person name="Zimmer A.D."/>
            <person name="Quatrano R.S."/>
            <person name="Mayer K.F.X."/>
            <person name="Goodstein D."/>
            <person name="Casacuberta J.M."/>
            <person name="Vandepoele K."/>
            <person name="Reski R."/>
            <person name="Cuming A.C."/>
            <person name="Tuskan G.A."/>
            <person name="Maumus F."/>
            <person name="Salse J."/>
            <person name="Schmutz J."/>
            <person name="Rensing S.A."/>
        </authorList>
    </citation>
    <scope>NUCLEOTIDE SEQUENCE [LARGE SCALE GENOMIC DNA]</scope>
    <source>
        <strain evidence="1 2">cv. Gransden 2004</strain>
    </source>
</reference>
<organism evidence="1 2">
    <name type="scientific">Physcomitrium patens</name>
    <name type="common">Spreading-leaved earth moss</name>
    <name type="synonym">Physcomitrella patens</name>
    <dbReference type="NCBI Taxonomy" id="3218"/>
    <lineage>
        <taxon>Eukaryota</taxon>
        <taxon>Viridiplantae</taxon>
        <taxon>Streptophyta</taxon>
        <taxon>Embryophyta</taxon>
        <taxon>Bryophyta</taxon>
        <taxon>Bryophytina</taxon>
        <taxon>Bryopsida</taxon>
        <taxon>Funariidae</taxon>
        <taxon>Funariales</taxon>
        <taxon>Funariaceae</taxon>
        <taxon>Physcomitrium</taxon>
    </lineage>
</organism>
<evidence type="ECO:0000313" key="1">
    <source>
        <dbReference type="EnsemblPlants" id="PAC:32959117.CDS.1"/>
    </source>
</evidence>
<dbReference type="Gramene" id="Pp3c11_21700V3.1">
    <property type="protein sequence ID" value="PAC:32959117.CDS.1"/>
    <property type="gene ID" value="Pp3c11_21700"/>
</dbReference>
<dbReference type="AlphaFoldDB" id="A0A7I3ZJZ8"/>
<reference evidence="1 2" key="1">
    <citation type="journal article" date="2008" name="Science">
        <title>The Physcomitrella genome reveals evolutionary insights into the conquest of land by plants.</title>
        <authorList>
            <person name="Rensing S."/>
            <person name="Lang D."/>
            <person name="Zimmer A."/>
            <person name="Terry A."/>
            <person name="Salamov A."/>
            <person name="Shapiro H."/>
            <person name="Nishiyama T."/>
            <person name="Perroud P.-F."/>
            <person name="Lindquist E."/>
            <person name="Kamisugi Y."/>
            <person name="Tanahashi T."/>
            <person name="Sakakibara K."/>
            <person name="Fujita T."/>
            <person name="Oishi K."/>
            <person name="Shin-I T."/>
            <person name="Kuroki Y."/>
            <person name="Toyoda A."/>
            <person name="Suzuki Y."/>
            <person name="Hashimoto A."/>
            <person name="Yamaguchi K."/>
            <person name="Sugano A."/>
            <person name="Kohara Y."/>
            <person name="Fujiyama A."/>
            <person name="Anterola A."/>
            <person name="Aoki S."/>
            <person name="Ashton N."/>
            <person name="Barbazuk W.B."/>
            <person name="Barker E."/>
            <person name="Bennetzen J."/>
            <person name="Bezanilla M."/>
            <person name="Blankenship R."/>
            <person name="Cho S.H."/>
            <person name="Dutcher S."/>
            <person name="Estelle M."/>
            <person name="Fawcett J.A."/>
            <person name="Gundlach H."/>
            <person name="Hanada K."/>
            <person name="Heyl A."/>
            <person name="Hicks K.A."/>
            <person name="Hugh J."/>
            <person name="Lohr M."/>
            <person name="Mayer K."/>
            <person name="Melkozernov A."/>
            <person name="Murata T."/>
            <person name="Nelson D."/>
            <person name="Pils B."/>
            <person name="Prigge M."/>
            <person name="Reiss B."/>
            <person name="Renner T."/>
            <person name="Rombauts S."/>
            <person name="Rushton P."/>
            <person name="Sanderfoot A."/>
            <person name="Schween G."/>
            <person name="Shiu S.-H."/>
            <person name="Stueber K."/>
            <person name="Theodoulou F.L."/>
            <person name="Tu H."/>
            <person name="Van de Peer Y."/>
            <person name="Verrier P.J."/>
            <person name="Waters E."/>
            <person name="Wood A."/>
            <person name="Yang L."/>
            <person name="Cove D."/>
            <person name="Cuming A."/>
            <person name="Hasebe M."/>
            <person name="Lucas S."/>
            <person name="Mishler D.B."/>
            <person name="Reski R."/>
            <person name="Grigoriev I."/>
            <person name="Quatrano R.S."/>
            <person name="Boore J.L."/>
        </authorList>
    </citation>
    <scope>NUCLEOTIDE SEQUENCE [LARGE SCALE GENOMIC DNA]</scope>
    <source>
        <strain evidence="1 2">cv. Gransden 2004</strain>
    </source>
</reference>
<dbReference type="InParanoid" id="A0A7I3ZJZ8"/>
<dbReference type="EnsemblPlants" id="Pp3c11_21700V3.1">
    <property type="protein sequence ID" value="PAC:32959117.CDS.1"/>
    <property type="gene ID" value="Pp3c11_21700"/>
</dbReference>
<reference evidence="1" key="3">
    <citation type="submission" date="2020-12" db="UniProtKB">
        <authorList>
            <consortium name="EnsemblPlants"/>
        </authorList>
    </citation>
    <scope>IDENTIFICATION</scope>
</reference>
<accession>A0A7I3ZJZ8</accession>